<evidence type="ECO:0000256" key="5">
    <source>
        <dbReference type="ARBA" id="ARBA00047622"/>
    </source>
</evidence>
<dbReference type="EC" id="2.1.1.-" evidence="8"/>
<keyword evidence="3 8" id="KW-0808">Transferase</keyword>
<dbReference type="Pfam" id="PF13649">
    <property type="entry name" value="Methyltransf_25"/>
    <property type="match status" value="1"/>
</dbReference>
<dbReference type="SUPFAM" id="SSF53335">
    <property type="entry name" value="S-adenosyl-L-methionine-dependent methyltransferases"/>
    <property type="match status" value="1"/>
</dbReference>
<comment type="pathway">
    <text evidence="4">Phospholipid metabolism.</text>
</comment>
<evidence type="ECO:0000256" key="2">
    <source>
        <dbReference type="ARBA" id="ARBA00022603"/>
    </source>
</evidence>
<comment type="catalytic activity">
    <reaction evidence="5">
        <text>phosphoethanolamine + S-adenosyl-L-methionine = N-methylethanolamine phosphate + S-adenosyl-L-homocysteine + H(+)</text>
        <dbReference type="Rhea" id="RHEA:20365"/>
        <dbReference type="ChEBI" id="CHEBI:15378"/>
        <dbReference type="ChEBI" id="CHEBI:57781"/>
        <dbReference type="ChEBI" id="CHEBI:57856"/>
        <dbReference type="ChEBI" id="CHEBI:58190"/>
        <dbReference type="ChEBI" id="CHEBI:59789"/>
        <dbReference type="EC" id="2.1.1.103"/>
    </reaction>
    <physiologicalReaction direction="left-to-right" evidence="5">
        <dbReference type="Rhea" id="RHEA:20366"/>
    </physiologicalReaction>
</comment>
<protein>
    <submittedName>
        <fullName evidence="8">Class I SAM-dependent methyltransferase</fullName>
        <ecNumber evidence="8">2.1.1.-</ecNumber>
    </submittedName>
</protein>
<dbReference type="InterPro" id="IPR029063">
    <property type="entry name" value="SAM-dependent_MTases_sf"/>
</dbReference>
<evidence type="ECO:0000259" key="7">
    <source>
        <dbReference type="Pfam" id="PF13649"/>
    </source>
</evidence>
<evidence type="ECO:0000256" key="3">
    <source>
        <dbReference type="ARBA" id="ARBA00022679"/>
    </source>
</evidence>
<reference evidence="8 9" key="1">
    <citation type="submission" date="2024-09" db="EMBL/GenBank/DDBJ databases">
        <title>Laminarin stimulates single cell rates of sulfate reduction while oxygen inhibits transcriptomic activity in coastal marine sediment.</title>
        <authorList>
            <person name="Lindsay M."/>
            <person name="Orcutt B."/>
            <person name="Emerson D."/>
            <person name="Stepanauskas R."/>
            <person name="D'Angelo T."/>
        </authorList>
    </citation>
    <scope>NUCLEOTIDE SEQUENCE [LARGE SCALE GENOMIC DNA]</scope>
    <source>
        <strain evidence="8">SAG AM-311-K15</strain>
    </source>
</reference>
<evidence type="ECO:0000313" key="8">
    <source>
        <dbReference type="EMBL" id="MFC1852255.1"/>
    </source>
</evidence>
<dbReference type="CDD" id="cd02440">
    <property type="entry name" value="AdoMet_MTases"/>
    <property type="match status" value="1"/>
</dbReference>
<dbReference type="Proteomes" id="UP001594351">
    <property type="component" value="Unassembled WGS sequence"/>
</dbReference>
<feature type="domain" description="Methyltransferase" evidence="7">
    <location>
        <begin position="134"/>
        <end position="227"/>
    </location>
</feature>
<dbReference type="GO" id="GO:0008168">
    <property type="term" value="F:methyltransferase activity"/>
    <property type="evidence" value="ECO:0007669"/>
    <property type="project" value="UniProtKB-KW"/>
</dbReference>
<dbReference type="Gene3D" id="3.40.50.150">
    <property type="entry name" value="Vaccinia Virus protein VP39"/>
    <property type="match status" value="1"/>
</dbReference>
<keyword evidence="2 8" id="KW-0489">Methyltransferase</keyword>
<evidence type="ECO:0000256" key="6">
    <source>
        <dbReference type="SAM" id="Coils"/>
    </source>
</evidence>
<comment type="pathway">
    <text evidence="1">Lipid metabolism.</text>
</comment>
<proteinExistence type="predicted"/>
<accession>A0ABV6Z1E4</accession>
<dbReference type="InterPro" id="IPR041698">
    <property type="entry name" value="Methyltransf_25"/>
</dbReference>
<evidence type="ECO:0000256" key="4">
    <source>
        <dbReference type="ARBA" id="ARBA00025707"/>
    </source>
</evidence>
<evidence type="ECO:0000256" key="1">
    <source>
        <dbReference type="ARBA" id="ARBA00005189"/>
    </source>
</evidence>
<dbReference type="GO" id="GO:0032259">
    <property type="term" value="P:methylation"/>
    <property type="evidence" value="ECO:0007669"/>
    <property type="project" value="UniProtKB-KW"/>
</dbReference>
<dbReference type="PANTHER" id="PTHR44307">
    <property type="entry name" value="PHOSPHOETHANOLAMINE METHYLTRANSFERASE"/>
    <property type="match status" value="1"/>
</dbReference>
<gene>
    <name evidence="8" type="ORF">ACFL27_18825</name>
</gene>
<keyword evidence="6" id="KW-0175">Coiled coil</keyword>
<organism evidence="8 9">
    <name type="scientific">candidate division CSSED10-310 bacterium</name>
    <dbReference type="NCBI Taxonomy" id="2855610"/>
    <lineage>
        <taxon>Bacteria</taxon>
        <taxon>Bacteria division CSSED10-310</taxon>
    </lineage>
</organism>
<name>A0ABV6Z1E4_UNCC1</name>
<evidence type="ECO:0000313" key="9">
    <source>
        <dbReference type="Proteomes" id="UP001594351"/>
    </source>
</evidence>
<feature type="coiled-coil region" evidence="6">
    <location>
        <begin position="267"/>
        <end position="294"/>
    </location>
</feature>
<keyword evidence="9" id="KW-1185">Reference proteome</keyword>
<comment type="caution">
    <text evidence="8">The sequence shown here is derived from an EMBL/GenBank/DDBJ whole genome shotgun (WGS) entry which is preliminary data.</text>
</comment>
<dbReference type="PANTHER" id="PTHR44307:SF2">
    <property type="entry name" value="PHOSPHOETHANOLAMINE METHYLTRANSFERASE ISOFORM X1"/>
    <property type="match status" value="1"/>
</dbReference>
<dbReference type="EMBL" id="JBHPBY010000288">
    <property type="protein sequence ID" value="MFC1852255.1"/>
    <property type="molecule type" value="Genomic_DNA"/>
</dbReference>
<sequence>MKFTEAERQVLIATRVIYEDGKTPDQKNYERFNAYFFGDELVDWSIARQSLMKKELLVTSDTVYFLTKEGRLYADELIWNDSFSFTLIQCEQSKTYGVFCERVYGKNLTQFDMMDMAQLQSLLEVLKLDRHNHVLELGCGIGTIAEYISDVTKANIVGIDFAAGAIKRARERTQEKASRLTFQEGNMNYLDFPPDSFDTIIAIDTLYFVSDLEKTVARMMEILKPGGQMGIFYSSMAPTDDTKATLHPDKSLFAKAIQKYDVHYTALDFTEKEREIWQKQKATAEKLKMRFEEEGNLDIYHHRIKEAEIILKYVVSDRISRFLYHVRPPATDQS</sequence>